<dbReference type="RefSeq" id="WP_184473643.1">
    <property type="nucleotide sequence ID" value="NZ_JACHOV010000001.1"/>
</dbReference>
<accession>A0A840HPD5</accession>
<dbReference type="Proteomes" id="UP000575068">
    <property type="component" value="Unassembled WGS sequence"/>
</dbReference>
<evidence type="ECO:0000313" key="2">
    <source>
        <dbReference type="Proteomes" id="UP000575068"/>
    </source>
</evidence>
<dbReference type="SUPFAM" id="SSF53335">
    <property type="entry name" value="S-adenosyl-L-methionine-dependent methyltransferases"/>
    <property type="match status" value="1"/>
</dbReference>
<dbReference type="InterPro" id="IPR029063">
    <property type="entry name" value="SAM-dependent_MTases_sf"/>
</dbReference>
<dbReference type="Pfam" id="PF13578">
    <property type="entry name" value="Methyltransf_24"/>
    <property type="match status" value="1"/>
</dbReference>
<protein>
    <recommendedName>
        <fullName evidence="3">Class I SAM-dependent methyltransferase</fullName>
    </recommendedName>
</protein>
<dbReference type="EMBL" id="JACHOV010000001">
    <property type="protein sequence ID" value="MBB4639765.1"/>
    <property type="molecule type" value="Genomic_DNA"/>
</dbReference>
<dbReference type="AlphaFoldDB" id="A0A840HPD5"/>
<gene>
    <name evidence="1" type="ORF">HNQ99_000045</name>
</gene>
<comment type="caution">
    <text evidence="1">The sequence shown here is derived from an EMBL/GenBank/DDBJ whole genome shotgun (WGS) entry which is preliminary data.</text>
</comment>
<organism evidence="1 2">
    <name type="scientific">Rhizorhapis suberifaciens</name>
    <name type="common">corky root of lettuce</name>
    <dbReference type="NCBI Taxonomy" id="13656"/>
    <lineage>
        <taxon>Bacteria</taxon>
        <taxon>Pseudomonadati</taxon>
        <taxon>Pseudomonadota</taxon>
        <taxon>Alphaproteobacteria</taxon>
        <taxon>Sphingomonadales</taxon>
        <taxon>Sphingomonadaceae</taxon>
        <taxon>Rhizorhapis</taxon>
    </lineage>
</organism>
<name>A0A840HPD5_9SPHN</name>
<evidence type="ECO:0008006" key="3">
    <source>
        <dbReference type="Google" id="ProtNLM"/>
    </source>
</evidence>
<keyword evidence="2" id="KW-1185">Reference proteome</keyword>
<sequence length="316" mass="35890">MAFGEQTKDRVGALLAKGLAGPLRFFANSPPRASRTGDQLRKNGIAIYERHYYNPFITDQDLLHPLENDRKIPGIKLDAGQQLEFLRSLRGLDELEAFFAPAADERSYCFENQGDYGHGDADILYGMIRTFKPRRLIEIGAGQSTKLAQAAIACNVAEDGDYQCAHICIEPYEQPWLERLDVTVIRERVERCPAELFAGLDENDILFIDSSHVIRPQGDVLFEFLQILPTLKSGVLVHIHDIFTPADYPEEWIFDRKVLWNEQYLLEAFLSMNAGYGILVASNWLAKRYNACLRAILPGMLQKPSARPGSFWIRRV</sequence>
<reference evidence="1 2" key="1">
    <citation type="submission" date="2020-08" db="EMBL/GenBank/DDBJ databases">
        <title>Genomic Encyclopedia of Type Strains, Phase IV (KMG-IV): sequencing the most valuable type-strain genomes for metagenomic binning, comparative biology and taxonomic classification.</title>
        <authorList>
            <person name="Goeker M."/>
        </authorList>
    </citation>
    <scope>NUCLEOTIDE SEQUENCE [LARGE SCALE GENOMIC DNA]</scope>
    <source>
        <strain evidence="1 2">DSM 7465</strain>
    </source>
</reference>
<proteinExistence type="predicted"/>
<dbReference type="Gene3D" id="3.40.50.150">
    <property type="entry name" value="Vaccinia Virus protein VP39"/>
    <property type="match status" value="1"/>
</dbReference>
<evidence type="ECO:0000313" key="1">
    <source>
        <dbReference type="EMBL" id="MBB4639765.1"/>
    </source>
</evidence>